<proteinExistence type="inferred from homology"/>
<dbReference type="InterPro" id="IPR027417">
    <property type="entry name" value="P-loop_NTPase"/>
</dbReference>
<dbReference type="OrthoDB" id="8954335at2759"/>
<dbReference type="Gene3D" id="3.40.50.300">
    <property type="entry name" value="P-loop containing nucleotide triphosphate hydrolases"/>
    <property type="match status" value="1"/>
</dbReference>
<evidence type="ECO:0000256" key="1">
    <source>
        <dbReference type="ARBA" id="ARBA00008535"/>
    </source>
</evidence>
<dbReference type="AlphaFoldDB" id="A0A6A5EMT1"/>
<dbReference type="EMBL" id="VHII01000015">
    <property type="protein sequence ID" value="KAF1380185.1"/>
    <property type="molecule type" value="Genomic_DNA"/>
</dbReference>
<dbReference type="PROSITE" id="PS51720">
    <property type="entry name" value="G_AIG1"/>
    <property type="match status" value="1"/>
</dbReference>
<name>A0A6A5EMT1_PERFL</name>
<dbReference type="Proteomes" id="UP000465112">
    <property type="component" value="Chromosome 15"/>
</dbReference>
<sequence>MNCCKKTKMSGTLPEPIEQKLKIILVGLTGVGKTSVMNTLLRKEDQKHGPDPSSQTTECKMETVPHGDQELVIINTPGVLNTEKTEKEVKKDIAESIADAALDGGPHVFLLVLRPDSFSKEDKEAVEIIQKIFGVGFKDYTLVLFTRGGEYVPTYEEVKKIECLKKFIHGGDSFHSFENNECKNVKGEEKEKQVTDLVEKINKMVAKNRRRNGPRYTNKMLKKAQEIQKQIEKEMEKSEPNGTKADILCKMVEKIASGVVGEPLVCFVNDIFKLVEKKIS</sequence>
<keyword evidence="2" id="KW-0547">Nucleotide-binding</keyword>
<dbReference type="PANTHER" id="PTHR10903:SF112">
    <property type="entry name" value="SI:CH211-113E8.5"/>
    <property type="match status" value="1"/>
</dbReference>
<keyword evidence="6" id="KW-1185">Reference proteome</keyword>
<evidence type="ECO:0000313" key="6">
    <source>
        <dbReference type="Proteomes" id="UP000465112"/>
    </source>
</evidence>
<keyword evidence="3" id="KW-0342">GTP-binding</keyword>
<evidence type="ECO:0000259" key="4">
    <source>
        <dbReference type="PROSITE" id="PS51720"/>
    </source>
</evidence>
<accession>A0A6A5EMT1</accession>
<comment type="similarity">
    <text evidence="1">Belongs to the TRAFAC class TrmE-Era-EngA-EngB-Septin-like GTPase superfamily. AIG1/Toc34/Toc159-like paraseptin GTPase family. IAN subfamily.</text>
</comment>
<organism evidence="5 6">
    <name type="scientific">Perca fluviatilis</name>
    <name type="common">European perch</name>
    <dbReference type="NCBI Taxonomy" id="8168"/>
    <lineage>
        <taxon>Eukaryota</taxon>
        <taxon>Metazoa</taxon>
        <taxon>Chordata</taxon>
        <taxon>Craniata</taxon>
        <taxon>Vertebrata</taxon>
        <taxon>Euteleostomi</taxon>
        <taxon>Actinopterygii</taxon>
        <taxon>Neopterygii</taxon>
        <taxon>Teleostei</taxon>
        <taxon>Neoteleostei</taxon>
        <taxon>Acanthomorphata</taxon>
        <taxon>Eupercaria</taxon>
        <taxon>Perciformes</taxon>
        <taxon>Percoidei</taxon>
        <taxon>Percidae</taxon>
        <taxon>Percinae</taxon>
        <taxon>Perca</taxon>
    </lineage>
</organism>
<evidence type="ECO:0000256" key="3">
    <source>
        <dbReference type="ARBA" id="ARBA00023134"/>
    </source>
</evidence>
<protein>
    <recommendedName>
        <fullName evidence="4">AIG1-type G domain-containing protein</fullName>
    </recommendedName>
</protein>
<dbReference type="InterPro" id="IPR006703">
    <property type="entry name" value="G_AIG1"/>
</dbReference>
<feature type="domain" description="AIG1-type G" evidence="4">
    <location>
        <begin position="18"/>
        <end position="225"/>
    </location>
</feature>
<gene>
    <name evidence="5" type="ORF">PFLUV_G00184160</name>
</gene>
<dbReference type="Pfam" id="PF04548">
    <property type="entry name" value="AIG1"/>
    <property type="match status" value="1"/>
</dbReference>
<dbReference type="InterPro" id="IPR045058">
    <property type="entry name" value="GIMA/IAN/Toc"/>
</dbReference>
<comment type="caution">
    <text evidence="5">The sequence shown here is derived from an EMBL/GenBank/DDBJ whole genome shotgun (WGS) entry which is preliminary data.</text>
</comment>
<dbReference type="SUPFAM" id="SSF52540">
    <property type="entry name" value="P-loop containing nucleoside triphosphate hydrolases"/>
    <property type="match status" value="1"/>
</dbReference>
<reference evidence="5 6" key="1">
    <citation type="submission" date="2019-06" db="EMBL/GenBank/DDBJ databases">
        <title>A chromosome-scale genome assembly of the European perch, Perca fluviatilis.</title>
        <authorList>
            <person name="Roques C."/>
            <person name="Zahm M."/>
            <person name="Cabau C."/>
            <person name="Klopp C."/>
            <person name="Bouchez O."/>
            <person name="Donnadieu C."/>
            <person name="Kuhl H."/>
            <person name="Gislard M."/>
            <person name="Guendouz S."/>
            <person name="Journot L."/>
            <person name="Haffray P."/>
            <person name="Bestin A."/>
            <person name="Morvezen R."/>
            <person name="Feron R."/>
            <person name="Wen M."/>
            <person name="Jouanno E."/>
            <person name="Herpin A."/>
            <person name="Schartl M."/>
            <person name="Postlethwait J."/>
            <person name="Schaerlinger B."/>
            <person name="Chardard D."/>
            <person name="Lecocq T."/>
            <person name="Poncet C."/>
            <person name="Jaffrelo L."/>
            <person name="Lampietro C."/>
            <person name="Guiguen Y."/>
        </authorList>
    </citation>
    <scope>NUCLEOTIDE SEQUENCE [LARGE SCALE GENOMIC DNA]</scope>
    <source>
        <tissue evidence="5">Blood</tissue>
    </source>
</reference>
<evidence type="ECO:0000256" key="2">
    <source>
        <dbReference type="ARBA" id="ARBA00022741"/>
    </source>
</evidence>
<evidence type="ECO:0000313" key="5">
    <source>
        <dbReference type="EMBL" id="KAF1380185.1"/>
    </source>
</evidence>
<dbReference type="PANTHER" id="PTHR10903">
    <property type="entry name" value="GTPASE, IMAP FAMILY MEMBER-RELATED"/>
    <property type="match status" value="1"/>
</dbReference>
<dbReference type="GO" id="GO:0005525">
    <property type="term" value="F:GTP binding"/>
    <property type="evidence" value="ECO:0007669"/>
    <property type="project" value="UniProtKB-KW"/>
</dbReference>